<protein>
    <submittedName>
        <fullName evidence="1">Uncharacterized protein</fullName>
    </submittedName>
</protein>
<dbReference type="EMBL" id="FLUB01000020">
    <property type="protein sequence ID" value="SBV67123.1"/>
    <property type="molecule type" value="Genomic_DNA"/>
</dbReference>
<reference evidence="1" key="1">
    <citation type="submission" date="2016-04" db="EMBL/GenBank/DDBJ databases">
        <authorList>
            <person name="Evans L.H."/>
            <person name="Alamgir A."/>
            <person name="Owens N."/>
            <person name="Weber N.D."/>
            <person name="Virtaneva K."/>
            <person name="Barbian K."/>
            <person name="Babar A."/>
            <person name="Rosenke K."/>
        </authorList>
    </citation>
    <scope>NUCLEOTIDE SEQUENCE</scope>
    <source>
        <strain evidence="1">92-3</strain>
    </source>
</reference>
<sequence length="22" mass="2602">MIHLETSMKDLNMMILLVLQEV</sequence>
<gene>
    <name evidence="1" type="ORF">KM92CIT3_80168</name>
</gene>
<proteinExistence type="predicted"/>
<name>A0A212IK70_9ENTR</name>
<dbReference type="AlphaFoldDB" id="A0A212IK70"/>
<accession>A0A212IK70</accession>
<evidence type="ECO:0000313" key="1">
    <source>
        <dbReference type="EMBL" id="SBV67123.1"/>
    </source>
</evidence>
<organism evidence="1">
    <name type="scientific">uncultured Citrobacter sp</name>
    <dbReference type="NCBI Taxonomy" id="200446"/>
    <lineage>
        <taxon>Bacteria</taxon>
        <taxon>Pseudomonadati</taxon>
        <taxon>Pseudomonadota</taxon>
        <taxon>Gammaproteobacteria</taxon>
        <taxon>Enterobacterales</taxon>
        <taxon>Enterobacteriaceae</taxon>
        <taxon>Citrobacter</taxon>
        <taxon>environmental samples</taxon>
    </lineage>
</organism>